<evidence type="ECO:0000256" key="7">
    <source>
        <dbReference type="ARBA" id="ARBA00023125"/>
    </source>
</evidence>
<reference evidence="12 13" key="1">
    <citation type="submission" date="2019-08" db="EMBL/GenBank/DDBJ databases">
        <authorList>
            <person name="Alioto T."/>
            <person name="Alioto T."/>
            <person name="Gomez Garrido J."/>
        </authorList>
    </citation>
    <scope>NUCLEOTIDE SEQUENCE [LARGE SCALE GENOMIC DNA]</scope>
</reference>
<feature type="domain" description="C2H2-type" evidence="11">
    <location>
        <begin position="320"/>
        <end position="347"/>
    </location>
</feature>
<feature type="domain" description="C2H2-type" evidence="11">
    <location>
        <begin position="379"/>
        <end position="401"/>
    </location>
</feature>
<evidence type="ECO:0000313" key="12">
    <source>
        <dbReference type="EMBL" id="VVC40688.1"/>
    </source>
</evidence>
<name>A0A5E4N9X2_9HEMI</name>
<evidence type="ECO:0000256" key="4">
    <source>
        <dbReference type="ARBA" id="ARBA00022771"/>
    </source>
</evidence>
<dbReference type="InterPro" id="IPR013087">
    <property type="entry name" value="Znf_C2H2_type"/>
</dbReference>
<feature type="domain" description="C2H2-type" evidence="11">
    <location>
        <begin position="292"/>
        <end position="319"/>
    </location>
</feature>
<keyword evidence="5" id="KW-0862">Zinc</keyword>
<dbReference type="Gene3D" id="3.30.160.60">
    <property type="entry name" value="Classic Zinc Finger"/>
    <property type="match status" value="9"/>
</dbReference>
<evidence type="ECO:0000256" key="6">
    <source>
        <dbReference type="ARBA" id="ARBA00023015"/>
    </source>
</evidence>
<dbReference type="FunFam" id="3.30.160.60:FF:000446">
    <property type="entry name" value="Zinc finger protein"/>
    <property type="match status" value="1"/>
</dbReference>
<evidence type="ECO:0000256" key="3">
    <source>
        <dbReference type="ARBA" id="ARBA00022737"/>
    </source>
</evidence>
<keyword evidence="9" id="KW-0539">Nucleus</keyword>
<dbReference type="PROSITE" id="PS00028">
    <property type="entry name" value="ZINC_FINGER_C2H2_1"/>
    <property type="match status" value="9"/>
</dbReference>
<evidence type="ECO:0000259" key="11">
    <source>
        <dbReference type="PROSITE" id="PS50157"/>
    </source>
</evidence>
<evidence type="ECO:0000313" key="13">
    <source>
        <dbReference type="Proteomes" id="UP000325440"/>
    </source>
</evidence>
<feature type="domain" description="C2H2-type" evidence="11">
    <location>
        <begin position="202"/>
        <end position="229"/>
    </location>
</feature>
<dbReference type="EMBL" id="CABPRJ010001907">
    <property type="protein sequence ID" value="VVC40688.1"/>
    <property type="molecule type" value="Genomic_DNA"/>
</dbReference>
<feature type="domain" description="C2H2-type" evidence="11">
    <location>
        <begin position="174"/>
        <end position="201"/>
    </location>
</feature>
<protein>
    <submittedName>
        <fullName evidence="12">Zinc finger C2H2-type,Zinc finger, RING/FYVE/PHD-type</fullName>
    </submittedName>
</protein>
<dbReference type="PANTHER" id="PTHR24377">
    <property type="entry name" value="IP01015P-RELATED"/>
    <property type="match status" value="1"/>
</dbReference>
<dbReference type="InterPro" id="IPR036236">
    <property type="entry name" value="Znf_C2H2_sf"/>
</dbReference>
<evidence type="ECO:0000256" key="2">
    <source>
        <dbReference type="ARBA" id="ARBA00022723"/>
    </source>
</evidence>
<sequence length="456" mass="51759">METEHAVPSTQVGATEINKQAERSAIRGPLINNISNMPTFGLPASAYELNPNARLTFKFDREMFNSSLFDSEIEISPAGIGNNMAFRFNRNDLFRPTHFDFSNRGMLLNGHFTPSNLEVGENLDTKRQQHLHELGMKKTEIKSKPFKCDICKKSFSSSGGLTVHYRTHTGNKPFKCDLCSKTFSNSSHYNYHMRVHSGDKPFKCQVCSKEYSCANGILYHQRTHHFSQDTKPLKCDVCNKLFSSVGGLTVHYRSHTGDRPFKCEVCFKTFTSSSHCKYHQKSHLQTTTKKTLKCDVCHKLFSSSGGLQVHYRMHTGDRPFKCEICLKAFTSSSHFKYHQKSHVVSNEKKSLKCDVCDKLFSSSGGLLVHYRTHTGHRPYKCEICFKSFTNSSHYKYHQKTHIVGDGTAEWNKTAVALRSYTNPSLNNPGHGRPLSHDKTIVWGERLPSSTPDMAET</sequence>
<dbReference type="GO" id="GO:0005634">
    <property type="term" value="C:nucleus"/>
    <property type="evidence" value="ECO:0007669"/>
    <property type="project" value="UniProtKB-SubCell"/>
</dbReference>
<keyword evidence="13" id="KW-1185">Reference proteome</keyword>
<dbReference type="SMART" id="SM00355">
    <property type="entry name" value="ZnF_C2H2"/>
    <property type="match status" value="9"/>
</dbReference>
<dbReference type="SUPFAM" id="SSF57667">
    <property type="entry name" value="beta-beta-alpha zinc fingers"/>
    <property type="match status" value="5"/>
</dbReference>
<evidence type="ECO:0000256" key="8">
    <source>
        <dbReference type="ARBA" id="ARBA00023163"/>
    </source>
</evidence>
<keyword evidence="2" id="KW-0479">Metal-binding</keyword>
<dbReference type="GO" id="GO:0003677">
    <property type="term" value="F:DNA binding"/>
    <property type="evidence" value="ECO:0007669"/>
    <property type="project" value="UniProtKB-KW"/>
</dbReference>
<keyword evidence="7" id="KW-0238">DNA-binding</keyword>
<gene>
    <name evidence="12" type="ORF">CINCED_3A019944</name>
</gene>
<dbReference type="Proteomes" id="UP000325440">
    <property type="component" value="Unassembled WGS sequence"/>
</dbReference>
<dbReference type="Pfam" id="PF00096">
    <property type="entry name" value="zf-C2H2"/>
    <property type="match status" value="7"/>
</dbReference>
<accession>A0A5E4N9X2</accession>
<dbReference type="OrthoDB" id="6077919at2759"/>
<dbReference type="FunFam" id="3.30.160.60:FF:000624">
    <property type="entry name" value="zinc finger protein 697"/>
    <property type="match status" value="1"/>
</dbReference>
<feature type="domain" description="C2H2-type" evidence="11">
    <location>
        <begin position="351"/>
        <end position="378"/>
    </location>
</feature>
<organism evidence="12 13">
    <name type="scientific">Cinara cedri</name>
    <dbReference type="NCBI Taxonomy" id="506608"/>
    <lineage>
        <taxon>Eukaryota</taxon>
        <taxon>Metazoa</taxon>
        <taxon>Ecdysozoa</taxon>
        <taxon>Arthropoda</taxon>
        <taxon>Hexapoda</taxon>
        <taxon>Insecta</taxon>
        <taxon>Pterygota</taxon>
        <taxon>Neoptera</taxon>
        <taxon>Paraneoptera</taxon>
        <taxon>Hemiptera</taxon>
        <taxon>Sternorrhyncha</taxon>
        <taxon>Aphidomorpha</taxon>
        <taxon>Aphidoidea</taxon>
        <taxon>Aphididae</taxon>
        <taxon>Lachninae</taxon>
        <taxon>Cinara</taxon>
    </lineage>
</organism>
<dbReference type="GO" id="GO:0008270">
    <property type="term" value="F:zinc ion binding"/>
    <property type="evidence" value="ECO:0007669"/>
    <property type="project" value="UniProtKB-KW"/>
</dbReference>
<comment type="subcellular location">
    <subcellularLocation>
        <location evidence="1">Nucleus</location>
    </subcellularLocation>
</comment>
<evidence type="ECO:0000256" key="1">
    <source>
        <dbReference type="ARBA" id="ARBA00004123"/>
    </source>
</evidence>
<proteinExistence type="predicted"/>
<feature type="domain" description="C2H2-type" evidence="11">
    <location>
        <begin position="261"/>
        <end position="288"/>
    </location>
</feature>
<dbReference type="FunFam" id="3.30.160.60:FF:000065">
    <property type="entry name" value="B-cell CLL/lymphoma 6, member B"/>
    <property type="match status" value="1"/>
</dbReference>
<feature type="domain" description="C2H2-type" evidence="11">
    <location>
        <begin position="146"/>
        <end position="173"/>
    </location>
</feature>
<dbReference type="FunFam" id="3.30.160.60:FF:001049">
    <property type="entry name" value="zinc finger protein 319"/>
    <property type="match status" value="2"/>
</dbReference>
<dbReference type="FunFam" id="3.30.160.60:FF:000030">
    <property type="entry name" value="Zinc finger protein 628"/>
    <property type="match status" value="1"/>
</dbReference>
<keyword evidence="6" id="KW-0805">Transcription regulation</keyword>
<evidence type="ECO:0000256" key="10">
    <source>
        <dbReference type="PROSITE-ProRule" id="PRU00042"/>
    </source>
</evidence>
<dbReference type="InterPro" id="IPR050826">
    <property type="entry name" value="Krueppel_C2H2_ZnFinger"/>
</dbReference>
<evidence type="ECO:0000256" key="5">
    <source>
        <dbReference type="ARBA" id="ARBA00022833"/>
    </source>
</evidence>
<keyword evidence="4 10" id="KW-0863">Zinc-finger</keyword>
<dbReference type="PROSITE" id="PS50157">
    <property type="entry name" value="ZINC_FINGER_C2H2_2"/>
    <property type="match status" value="9"/>
</dbReference>
<dbReference type="AlphaFoldDB" id="A0A5E4N9X2"/>
<evidence type="ECO:0000256" key="9">
    <source>
        <dbReference type="ARBA" id="ARBA00023242"/>
    </source>
</evidence>
<keyword evidence="3" id="KW-0677">Repeat</keyword>
<keyword evidence="8" id="KW-0804">Transcription</keyword>
<feature type="domain" description="C2H2-type" evidence="11">
    <location>
        <begin position="233"/>
        <end position="260"/>
    </location>
</feature>